<dbReference type="AlphaFoldDB" id="X0Y2Q3"/>
<accession>X0Y2Q3</accession>
<gene>
    <name evidence="1" type="ORF">S01H1_81454</name>
</gene>
<evidence type="ECO:0000313" key="1">
    <source>
        <dbReference type="EMBL" id="GAG42998.1"/>
    </source>
</evidence>
<dbReference type="Gene3D" id="3.30.70.1890">
    <property type="match status" value="1"/>
</dbReference>
<proteinExistence type="predicted"/>
<dbReference type="EMBL" id="BARS01055121">
    <property type="protein sequence ID" value="GAG42998.1"/>
    <property type="molecule type" value="Genomic_DNA"/>
</dbReference>
<protein>
    <submittedName>
        <fullName evidence="1">Uncharacterized protein</fullName>
    </submittedName>
</protein>
<reference evidence="1" key="1">
    <citation type="journal article" date="2014" name="Front. Microbiol.">
        <title>High frequency of phylogenetically diverse reductive dehalogenase-homologous genes in deep subseafloor sedimentary metagenomes.</title>
        <authorList>
            <person name="Kawai M."/>
            <person name="Futagami T."/>
            <person name="Toyoda A."/>
            <person name="Takaki Y."/>
            <person name="Nishi S."/>
            <person name="Hori S."/>
            <person name="Arai W."/>
            <person name="Tsubouchi T."/>
            <person name="Morono Y."/>
            <person name="Uchiyama I."/>
            <person name="Ito T."/>
            <person name="Fujiyama A."/>
            <person name="Inagaki F."/>
            <person name="Takami H."/>
        </authorList>
    </citation>
    <scope>NUCLEOTIDE SEQUENCE</scope>
    <source>
        <strain evidence="1">Expedition CK06-06</strain>
    </source>
</reference>
<name>X0Y2Q3_9ZZZZ</name>
<comment type="caution">
    <text evidence="1">The sequence shown here is derived from an EMBL/GenBank/DDBJ whole genome shotgun (WGS) entry which is preliminary data.</text>
</comment>
<sequence>MDLLSVVLTLRPSRQASLPPRLGRASRAILLERIAEADPELAEILHGGQGPKPYTCSNLMGPQEGGGFVLPGASYTLRYTALSAPVAAAPGERG</sequence>
<organism evidence="1">
    <name type="scientific">marine sediment metagenome</name>
    <dbReference type="NCBI Taxonomy" id="412755"/>
    <lineage>
        <taxon>unclassified sequences</taxon>
        <taxon>metagenomes</taxon>
        <taxon>ecological metagenomes</taxon>
    </lineage>
</organism>
<dbReference type="InterPro" id="IPR045747">
    <property type="entry name" value="CRISPR-assoc_prot_Cas6_N_sf"/>
</dbReference>